<proteinExistence type="predicted"/>
<dbReference type="Proteomes" id="UP000255528">
    <property type="component" value="Unassembled WGS sequence"/>
</dbReference>
<gene>
    <name evidence="1" type="ORF">NCTC12119_04799</name>
</gene>
<evidence type="ECO:0000313" key="1">
    <source>
        <dbReference type="EMBL" id="SUY92770.1"/>
    </source>
</evidence>
<reference evidence="1 2" key="1">
    <citation type="submission" date="2018-06" db="EMBL/GenBank/DDBJ databases">
        <authorList>
            <consortium name="Pathogen Informatics"/>
            <person name="Doyle S."/>
        </authorList>
    </citation>
    <scope>NUCLEOTIDE SEQUENCE [LARGE SCALE GENOMIC DNA]</scope>
    <source>
        <strain evidence="1 2">NCTC12119</strain>
    </source>
</reference>
<sequence length="86" mass="9648">MSNEISNDFVAPDSLACEQVPSRLQLSKRASTNLNRAKEILNSRGINAVTNEEIIRAYLEEFQPLDIASAYLDNRLKQLSSSICDF</sequence>
<protein>
    <submittedName>
        <fullName evidence="1">Uncharacterized protein</fullName>
    </submittedName>
</protein>
<dbReference type="RefSeq" id="WP_115632010.1">
    <property type="nucleotide sequence ID" value="NZ_UIGI01000002.1"/>
</dbReference>
<evidence type="ECO:0000313" key="2">
    <source>
        <dbReference type="Proteomes" id="UP000255528"/>
    </source>
</evidence>
<name>A0A381KN27_9ENTR</name>
<organism evidence="1 2">
    <name type="scientific">Buttiauxella agrestis</name>
    <dbReference type="NCBI Taxonomy" id="82977"/>
    <lineage>
        <taxon>Bacteria</taxon>
        <taxon>Pseudomonadati</taxon>
        <taxon>Pseudomonadota</taxon>
        <taxon>Gammaproteobacteria</taxon>
        <taxon>Enterobacterales</taxon>
        <taxon>Enterobacteriaceae</taxon>
        <taxon>Buttiauxella</taxon>
    </lineage>
</organism>
<accession>A0A381KN27</accession>
<dbReference type="EMBL" id="UIGI01000002">
    <property type="protein sequence ID" value="SUY92770.1"/>
    <property type="molecule type" value="Genomic_DNA"/>
</dbReference>
<dbReference type="AlphaFoldDB" id="A0A381KN27"/>